<gene>
    <name evidence="2" type="ORF">PCAR00345_LOCUS35189</name>
</gene>
<proteinExistence type="predicted"/>
<reference evidence="2" key="1">
    <citation type="submission" date="2021-01" db="EMBL/GenBank/DDBJ databases">
        <authorList>
            <person name="Corre E."/>
            <person name="Pelletier E."/>
            <person name="Niang G."/>
            <person name="Scheremetjew M."/>
            <person name="Finn R."/>
            <person name="Kale V."/>
            <person name="Holt S."/>
            <person name="Cochrane G."/>
            <person name="Meng A."/>
            <person name="Brown T."/>
            <person name="Cohen L."/>
        </authorList>
    </citation>
    <scope>NUCLEOTIDE SEQUENCE</scope>
    <source>
        <strain evidence="2">CCMP645</strain>
    </source>
</reference>
<feature type="region of interest" description="Disordered" evidence="1">
    <location>
        <begin position="263"/>
        <end position="310"/>
    </location>
</feature>
<evidence type="ECO:0000313" key="2">
    <source>
        <dbReference type="EMBL" id="CAE0782487.1"/>
    </source>
</evidence>
<dbReference type="EMBL" id="HBIZ01054919">
    <property type="protein sequence ID" value="CAE0782487.1"/>
    <property type="molecule type" value="Transcribed_RNA"/>
</dbReference>
<organism evidence="2">
    <name type="scientific">Chrysotila carterae</name>
    <name type="common">Marine alga</name>
    <name type="synonym">Syracosphaera carterae</name>
    <dbReference type="NCBI Taxonomy" id="13221"/>
    <lineage>
        <taxon>Eukaryota</taxon>
        <taxon>Haptista</taxon>
        <taxon>Haptophyta</taxon>
        <taxon>Prymnesiophyceae</taxon>
        <taxon>Isochrysidales</taxon>
        <taxon>Isochrysidaceae</taxon>
        <taxon>Chrysotila</taxon>
    </lineage>
</organism>
<dbReference type="AlphaFoldDB" id="A0A7S4C0A9"/>
<sequence length="310" mass="34773">MALMAKDHAFLQGTIGPALVISANEQRFQRAQHLLRSLRLFSSVLRIPGVFLENDDPEACQQVQGCTRGSPLRRKLINGHRVAMRMAWRRIVRLNKSAAVFEDDIALSQNASALAISRFISACEGTSCDVAYLGEDEYHRWWTNHAQWISVNGARLLLRYAGSYCLTRYGLDMRFKVMCRKGNEVLRRLARQNGSTETPSTGAPHAESPIRALQRDGQAVLACMHAPYDIRTRVASWDRVFNGFFGQDRVAVQPFIHVEVSAAEGSRVHHSNSSQASIENDRRARVWRSKHEKPPHANPSTDPLGVDVAC</sequence>
<evidence type="ECO:0000256" key="1">
    <source>
        <dbReference type="SAM" id="MobiDB-lite"/>
    </source>
</evidence>
<accession>A0A7S4C0A9</accession>
<name>A0A7S4C0A9_CHRCT</name>
<protein>
    <submittedName>
        <fullName evidence="2">Uncharacterized protein</fullName>
    </submittedName>
</protein>